<organism evidence="2 3">
    <name type="scientific">Pseudorhodobacter turbinis</name>
    <dbReference type="NCBI Taxonomy" id="2500533"/>
    <lineage>
        <taxon>Bacteria</taxon>
        <taxon>Pseudomonadati</taxon>
        <taxon>Pseudomonadota</taxon>
        <taxon>Alphaproteobacteria</taxon>
        <taxon>Rhodobacterales</taxon>
        <taxon>Paracoccaceae</taxon>
        <taxon>Pseudorhodobacter</taxon>
    </lineage>
</organism>
<protein>
    <submittedName>
        <fullName evidence="2">Uncharacterized protein</fullName>
    </submittedName>
</protein>
<reference evidence="2 3" key="1">
    <citation type="submission" date="2019-05" db="EMBL/GenBank/DDBJ databases">
        <title>Pseudorhodobacter turbinis sp. nov., isolated from the gut of the Korean turban shell.</title>
        <authorList>
            <person name="Jeong Y.-S."/>
            <person name="Kang W.-R."/>
            <person name="Bae J.-W."/>
        </authorList>
    </citation>
    <scope>NUCLEOTIDE SEQUENCE [LARGE SCALE GENOMIC DNA]</scope>
    <source>
        <strain evidence="2 3">S12M18</strain>
    </source>
</reference>
<dbReference type="AlphaFoldDB" id="A0A4V1E0X9"/>
<keyword evidence="1" id="KW-0812">Transmembrane</keyword>
<dbReference type="KEGG" id="pseb:EOK75_10925"/>
<feature type="transmembrane region" description="Helical" evidence="1">
    <location>
        <begin position="20"/>
        <end position="41"/>
    </location>
</feature>
<accession>A0A4V1E0X9</accession>
<evidence type="ECO:0000313" key="3">
    <source>
        <dbReference type="Proteomes" id="UP000298631"/>
    </source>
</evidence>
<dbReference type="EMBL" id="CP039964">
    <property type="protein sequence ID" value="QCO56194.1"/>
    <property type="molecule type" value="Genomic_DNA"/>
</dbReference>
<gene>
    <name evidence="2" type="ORF">EOK75_10925</name>
</gene>
<sequence>MGIIGMLNTWNAWIANHQALVVAVGIPILTALVTVIIAYFTNKANLRAQTRNRELQKQTRLFDSREKKISELREAFTKLEAISFFMSFDMSQGVSSSEIGKISCEQMNQFVRAFTEIVPKIQLLLPQADPDYTALSEAMWRDLKKQASGVTEPNDATLEPFVTVAGRVLSRLEEQSNAGLEKSNV</sequence>
<name>A0A4V1E0X9_9RHOB</name>
<keyword evidence="1" id="KW-1133">Transmembrane helix</keyword>
<keyword evidence="1" id="KW-0472">Membrane</keyword>
<dbReference type="Proteomes" id="UP000298631">
    <property type="component" value="Chromosome"/>
</dbReference>
<evidence type="ECO:0000313" key="2">
    <source>
        <dbReference type="EMBL" id="QCO56194.1"/>
    </source>
</evidence>
<proteinExistence type="predicted"/>
<keyword evidence="3" id="KW-1185">Reference proteome</keyword>
<evidence type="ECO:0000256" key="1">
    <source>
        <dbReference type="SAM" id="Phobius"/>
    </source>
</evidence>